<organism evidence="2 3">
    <name type="scientific">Amniculicola lignicola CBS 123094</name>
    <dbReference type="NCBI Taxonomy" id="1392246"/>
    <lineage>
        <taxon>Eukaryota</taxon>
        <taxon>Fungi</taxon>
        <taxon>Dikarya</taxon>
        <taxon>Ascomycota</taxon>
        <taxon>Pezizomycotina</taxon>
        <taxon>Dothideomycetes</taxon>
        <taxon>Pleosporomycetidae</taxon>
        <taxon>Pleosporales</taxon>
        <taxon>Amniculicolaceae</taxon>
        <taxon>Amniculicola</taxon>
    </lineage>
</organism>
<sequence>MASPPSESIWFLLSPHSLPPASEIPNLLGAITLSYTSPLRETCPKHLPLFMRAHKDKLISPTSDENFHTLLSSTHSKEAHARLSAIAHLNFDSALEDAARLETLKVTTHALKNQHSLFRKLRGSWKAELEVLRADSLTGPTPDQLYMVVGIKTCHDASVSNSTARSRTLDADAVVPTGVEAFTAGPNPVPLRLGGGVTKVVKKEQAMTLTGERIFALQYLIVKPRRDWMSSMLRKRSNSLELGSEMRVSGDRGLMYGTGGEDEEDEDEEDDGEDNGDDDCLEVRSVQDSAELAGRSEAVVIVEW</sequence>
<dbReference type="AlphaFoldDB" id="A0A6A5WP06"/>
<dbReference type="OrthoDB" id="5410365at2759"/>
<gene>
    <name evidence="2" type="ORF">P154DRAFT_577058</name>
</gene>
<feature type="region of interest" description="Disordered" evidence="1">
    <location>
        <begin position="250"/>
        <end position="287"/>
    </location>
</feature>
<protein>
    <submittedName>
        <fullName evidence="2">Uncharacterized protein</fullName>
    </submittedName>
</protein>
<evidence type="ECO:0000313" key="2">
    <source>
        <dbReference type="EMBL" id="KAF1999336.1"/>
    </source>
</evidence>
<evidence type="ECO:0000313" key="3">
    <source>
        <dbReference type="Proteomes" id="UP000799779"/>
    </source>
</evidence>
<accession>A0A6A5WP06</accession>
<evidence type="ECO:0000256" key="1">
    <source>
        <dbReference type="SAM" id="MobiDB-lite"/>
    </source>
</evidence>
<dbReference type="Proteomes" id="UP000799779">
    <property type="component" value="Unassembled WGS sequence"/>
</dbReference>
<feature type="compositionally biased region" description="Acidic residues" evidence="1">
    <location>
        <begin position="260"/>
        <end position="280"/>
    </location>
</feature>
<reference evidence="2" key="1">
    <citation type="journal article" date="2020" name="Stud. Mycol.">
        <title>101 Dothideomycetes genomes: a test case for predicting lifestyles and emergence of pathogens.</title>
        <authorList>
            <person name="Haridas S."/>
            <person name="Albert R."/>
            <person name="Binder M."/>
            <person name="Bloem J."/>
            <person name="Labutti K."/>
            <person name="Salamov A."/>
            <person name="Andreopoulos B."/>
            <person name="Baker S."/>
            <person name="Barry K."/>
            <person name="Bills G."/>
            <person name="Bluhm B."/>
            <person name="Cannon C."/>
            <person name="Castanera R."/>
            <person name="Culley D."/>
            <person name="Daum C."/>
            <person name="Ezra D."/>
            <person name="Gonzalez J."/>
            <person name="Henrissat B."/>
            <person name="Kuo A."/>
            <person name="Liang C."/>
            <person name="Lipzen A."/>
            <person name="Lutzoni F."/>
            <person name="Magnuson J."/>
            <person name="Mondo S."/>
            <person name="Nolan M."/>
            <person name="Ohm R."/>
            <person name="Pangilinan J."/>
            <person name="Park H.-J."/>
            <person name="Ramirez L."/>
            <person name="Alfaro M."/>
            <person name="Sun H."/>
            <person name="Tritt A."/>
            <person name="Yoshinaga Y."/>
            <person name="Zwiers L.-H."/>
            <person name="Turgeon B."/>
            <person name="Goodwin S."/>
            <person name="Spatafora J."/>
            <person name="Crous P."/>
            <person name="Grigoriev I."/>
        </authorList>
    </citation>
    <scope>NUCLEOTIDE SEQUENCE</scope>
    <source>
        <strain evidence="2">CBS 123094</strain>
    </source>
</reference>
<proteinExistence type="predicted"/>
<name>A0A6A5WP06_9PLEO</name>
<keyword evidence="3" id="KW-1185">Reference proteome</keyword>
<dbReference type="EMBL" id="ML977596">
    <property type="protein sequence ID" value="KAF1999336.1"/>
    <property type="molecule type" value="Genomic_DNA"/>
</dbReference>